<dbReference type="AlphaFoldDB" id="A0A918KHI4"/>
<evidence type="ECO:0000313" key="3">
    <source>
        <dbReference type="Proteomes" id="UP000626148"/>
    </source>
</evidence>
<name>A0A918KHI4_9GAMM</name>
<dbReference type="EMBL" id="BMXR01000009">
    <property type="protein sequence ID" value="GGX64109.1"/>
    <property type="molecule type" value="Genomic_DNA"/>
</dbReference>
<keyword evidence="3" id="KW-1185">Reference proteome</keyword>
<keyword evidence="1" id="KW-0732">Signal</keyword>
<accession>A0A918KHI4</accession>
<evidence type="ECO:0000313" key="2">
    <source>
        <dbReference type="EMBL" id="GGX64109.1"/>
    </source>
</evidence>
<comment type="caution">
    <text evidence="2">The sequence shown here is derived from an EMBL/GenBank/DDBJ whole genome shotgun (WGS) entry which is preliminary data.</text>
</comment>
<dbReference type="RefSeq" id="WP_189611045.1">
    <property type="nucleotide sequence ID" value="NZ_BMXR01000009.1"/>
</dbReference>
<reference evidence="2" key="2">
    <citation type="submission" date="2020-09" db="EMBL/GenBank/DDBJ databases">
        <authorList>
            <person name="Sun Q."/>
            <person name="Kim S."/>
        </authorList>
    </citation>
    <scope>NUCLEOTIDE SEQUENCE</scope>
    <source>
        <strain evidence="2">KCTC 22169</strain>
    </source>
</reference>
<reference evidence="2" key="1">
    <citation type="journal article" date="2014" name="Int. J. Syst. Evol. Microbiol.">
        <title>Complete genome sequence of Corynebacterium casei LMG S-19264T (=DSM 44701T), isolated from a smear-ripened cheese.</title>
        <authorList>
            <consortium name="US DOE Joint Genome Institute (JGI-PGF)"/>
            <person name="Walter F."/>
            <person name="Albersmeier A."/>
            <person name="Kalinowski J."/>
            <person name="Ruckert C."/>
        </authorList>
    </citation>
    <scope>NUCLEOTIDE SEQUENCE</scope>
    <source>
        <strain evidence="2">KCTC 22169</strain>
    </source>
</reference>
<feature type="chain" id="PRO_5036997382" description="Beta-barrel porin-2, OmpL-like. bbp2" evidence="1">
    <location>
        <begin position="25"/>
        <end position="404"/>
    </location>
</feature>
<evidence type="ECO:0000256" key="1">
    <source>
        <dbReference type="SAM" id="SignalP"/>
    </source>
</evidence>
<sequence>MRSFQLMACILVLFTLMAGRVCQADSDLWFDVSAGGDAIGYPQPEGLPEAQMPPAWAVDEHLEGRINYSYFPGPDSELTVQYGLEQRWRLAQDEGSTELASALQPGGADFRTWDLDSELVESDDGDFAVYQNLDRLYGLFYTPAGTVTVGRQAISFGLAKVFSPVDVVLPSGIRAQEPSYRPGVDAARWLVPFGAVSELDLGWVAGDDNLLFARGYSTIDVWTLEATAIELNSSNYLFGFGAQTALGSWGVWQELAWLDGEDDEGVRLTLGVDQQILGDVYVVAEYHYNGLGDDGGPYSQVTDPGVFYRKGMVVPWGRHYASVQASNPLTPLVQGQVGTTINLSDGSALSTVAVDWSLSNNSGLKVGVEWPWGAEPVIDGQVPEVEEEFGVYPSRITVNWSTVF</sequence>
<proteinExistence type="predicted"/>
<evidence type="ECO:0008006" key="4">
    <source>
        <dbReference type="Google" id="ProtNLM"/>
    </source>
</evidence>
<gene>
    <name evidence="2" type="ORF">GCM10007392_34720</name>
</gene>
<feature type="signal peptide" evidence="1">
    <location>
        <begin position="1"/>
        <end position="24"/>
    </location>
</feature>
<dbReference type="Proteomes" id="UP000626148">
    <property type="component" value="Unassembled WGS sequence"/>
</dbReference>
<protein>
    <recommendedName>
        <fullName evidence="4">Beta-barrel porin-2, OmpL-like. bbp2</fullName>
    </recommendedName>
</protein>
<organism evidence="2 3">
    <name type="scientific">Saccharospirillum salsuginis</name>
    <dbReference type="NCBI Taxonomy" id="418750"/>
    <lineage>
        <taxon>Bacteria</taxon>
        <taxon>Pseudomonadati</taxon>
        <taxon>Pseudomonadota</taxon>
        <taxon>Gammaproteobacteria</taxon>
        <taxon>Oceanospirillales</taxon>
        <taxon>Saccharospirillaceae</taxon>
        <taxon>Saccharospirillum</taxon>
    </lineage>
</organism>